<dbReference type="Pfam" id="PF00089">
    <property type="entry name" value="Trypsin"/>
    <property type="match status" value="1"/>
</dbReference>
<dbReference type="RefSeq" id="XP_018095768.1">
    <property type="nucleotide sequence ID" value="XM_018240279.2"/>
</dbReference>
<evidence type="ECO:0000259" key="6">
    <source>
        <dbReference type="PROSITE" id="PS50240"/>
    </source>
</evidence>
<dbReference type="InterPro" id="IPR001314">
    <property type="entry name" value="Peptidase_S1A"/>
</dbReference>
<dbReference type="GO" id="GO:0005886">
    <property type="term" value="C:plasma membrane"/>
    <property type="evidence" value="ECO:0000318"/>
    <property type="project" value="GO_Central"/>
</dbReference>
<dbReference type="GO" id="GO:0006508">
    <property type="term" value="P:proteolysis"/>
    <property type="evidence" value="ECO:0007669"/>
    <property type="project" value="UniProtKB-KW"/>
</dbReference>
<feature type="chain" id="PRO_5044692441" evidence="5">
    <location>
        <begin position="22"/>
        <end position="283"/>
    </location>
</feature>
<protein>
    <submittedName>
        <fullName evidence="8 9">Serine protease 27</fullName>
    </submittedName>
</protein>
<reference evidence="8 9" key="1">
    <citation type="submission" date="2025-04" db="UniProtKB">
        <authorList>
            <consortium name="RefSeq"/>
        </authorList>
    </citation>
    <scope>IDENTIFICATION</scope>
    <source>
        <strain evidence="8 9">J_2021</strain>
        <tissue evidence="8 9">Erythrocytes</tissue>
    </source>
</reference>
<keyword evidence="1 8" id="KW-0645">Protease</keyword>
<name>A0A8J1LU35_XENLA</name>
<keyword evidence="4" id="KW-1015">Disulfide bond</keyword>
<dbReference type="GeneID" id="108703967"/>
<gene>
    <name evidence="8 9" type="primary">LOC108703967</name>
</gene>
<dbReference type="Gene3D" id="2.40.10.10">
    <property type="entry name" value="Trypsin-like serine proteases"/>
    <property type="match status" value="1"/>
</dbReference>
<evidence type="ECO:0000256" key="3">
    <source>
        <dbReference type="ARBA" id="ARBA00022825"/>
    </source>
</evidence>
<dbReference type="PROSITE" id="PS50240">
    <property type="entry name" value="TRYPSIN_DOM"/>
    <property type="match status" value="1"/>
</dbReference>
<evidence type="ECO:0000313" key="8">
    <source>
        <dbReference type="RefSeq" id="XP_018095768.1"/>
    </source>
</evidence>
<sequence>MNWFHLFTALLLLNLGIYGSADEEDNEPICGKPVVARSRILGGRDTMKGKNPWQVIVWLPGKRHCGGTLISSNFVVTVAHCLESSNPTSVIVILGAYKITGNNKEEVPVSLKRIIVHPKYNRTDLTADIALLELARDVPFTNVILPACLPTPSNEFLPGYSCIATGWGDTQFNSTKPRPIILQEVELRLISVQHCRTLYSPEKNGILITDDMICAMDIHGGRDSCTGDGGGPLVCYENERWYLVGVTSFGIGCGKDPGVYTSIPAYVDWIQSFVTAASSGLDE</sequence>
<dbReference type="PANTHER" id="PTHR24252:SF7">
    <property type="entry name" value="HYALIN"/>
    <property type="match status" value="1"/>
</dbReference>
<keyword evidence="2" id="KW-0378">Hydrolase</keyword>
<evidence type="ECO:0000256" key="5">
    <source>
        <dbReference type="SAM" id="SignalP"/>
    </source>
</evidence>
<keyword evidence="7" id="KW-1185">Reference proteome</keyword>
<dbReference type="GO" id="GO:0004252">
    <property type="term" value="F:serine-type endopeptidase activity"/>
    <property type="evidence" value="ECO:0007669"/>
    <property type="project" value="InterPro"/>
</dbReference>
<dbReference type="PRINTS" id="PR00722">
    <property type="entry name" value="CHYMOTRYPSIN"/>
</dbReference>
<keyword evidence="3" id="KW-0720">Serine protease</keyword>
<dbReference type="OrthoDB" id="93664at2759"/>
<dbReference type="AlphaFoldDB" id="A0A8J1LU35"/>
<feature type="signal peptide" evidence="5">
    <location>
        <begin position="1"/>
        <end position="21"/>
    </location>
</feature>
<dbReference type="InterPro" id="IPR043504">
    <property type="entry name" value="Peptidase_S1_PA_chymotrypsin"/>
</dbReference>
<dbReference type="InterPro" id="IPR009003">
    <property type="entry name" value="Peptidase_S1_PA"/>
</dbReference>
<dbReference type="CDD" id="cd00190">
    <property type="entry name" value="Tryp_SPc"/>
    <property type="match status" value="1"/>
</dbReference>
<evidence type="ECO:0000313" key="9">
    <source>
        <dbReference type="RefSeq" id="XP_041433057.1"/>
    </source>
</evidence>
<evidence type="ECO:0000256" key="4">
    <source>
        <dbReference type="ARBA" id="ARBA00023157"/>
    </source>
</evidence>
<dbReference type="SUPFAM" id="SSF50494">
    <property type="entry name" value="Trypsin-like serine proteases"/>
    <property type="match status" value="1"/>
</dbReference>
<dbReference type="RefSeq" id="XP_041433057.1">
    <property type="nucleotide sequence ID" value="XM_041577123.1"/>
</dbReference>
<dbReference type="InterPro" id="IPR001254">
    <property type="entry name" value="Trypsin_dom"/>
</dbReference>
<accession>A0A8J1LU35</accession>
<dbReference type="GO" id="GO:0008236">
    <property type="term" value="F:serine-type peptidase activity"/>
    <property type="evidence" value="ECO:0000318"/>
    <property type="project" value="GO_Central"/>
</dbReference>
<dbReference type="SMART" id="SM00020">
    <property type="entry name" value="Tryp_SPc"/>
    <property type="match status" value="1"/>
</dbReference>
<organism evidence="7 9">
    <name type="scientific">Xenopus laevis</name>
    <name type="common">African clawed frog</name>
    <dbReference type="NCBI Taxonomy" id="8355"/>
    <lineage>
        <taxon>Eukaryota</taxon>
        <taxon>Metazoa</taxon>
        <taxon>Chordata</taxon>
        <taxon>Craniata</taxon>
        <taxon>Vertebrata</taxon>
        <taxon>Euteleostomi</taxon>
        <taxon>Amphibia</taxon>
        <taxon>Batrachia</taxon>
        <taxon>Anura</taxon>
        <taxon>Pipoidea</taxon>
        <taxon>Pipidae</taxon>
        <taxon>Xenopodinae</taxon>
        <taxon>Xenopus</taxon>
        <taxon>Xenopus</taxon>
    </lineage>
</organism>
<dbReference type="KEGG" id="xla:108703967"/>
<keyword evidence="5" id="KW-0732">Signal</keyword>
<dbReference type="Proteomes" id="UP000186698">
    <property type="component" value="Chromosome 9_10L"/>
</dbReference>
<evidence type="ECO:0000256" key="1">
    <source>
        <dbReference type="ARBA" id="ARBA00022670"/>
    </source>
</evidence>
<feature type="domain" description="Peptidase S1" evidence="6">
    <location>
        <begin position="40"/>
        <end position="275"/>
    </location>
</feature>
<dbReference type="PANTHER" id="PTHR24252">
    <property type="entry name" value="ACROSIN-RELATED"/>
    <property type="match status" value="1"/>
</dbReference>
<evidence type="ECO:0000256" key="2">
    <source>
        <dbReference type="ARBA" id="ARBA00022801"/>
    </source>
</evidence>
<proteinExistence type="predicted"/>
<dbReference type="FunFam" id="2.40.10.10:FF:000039">
    <property type="entry name" value="Brain-specific serine protease 4"/>
    <property type="match status" value="1"/>
</dbReference>
<evidence type="ECO:0000313" key="7">
    <source>
        <dbReference type="Proteomes" id="UP000186698"/>
    </source>
</evidence>